<evidence type="ECO:0000256" key="1">
    <source>
        <dbReference type="SAM" id="MobiDB-lite"/>
    </source>
</evidence>
<feature type="transmembrane region" description="Helical" evidence="2">
    <location>
        <begin position="53"/>
        <end position="75"/>
    </location>
</feature>
<evidence type="ECO:0000313" key="4">
    <source>
        <dbReference type="Proteomes" id="UP001437256"/>
    </source>
</evidence>
<feature type="region of interest" description="Disordered" evidence="1">
    <location>
        <begin position="305"/>
        <end position="339"/>
    </location>
</feature>
<evidence type="ECO:0000313" key="3">
    <source>
        <dbReference type="EMBL" id="KAL0065744.1"/>
    </source>
</evidence>
<feature type="transmembrane region" description="Helical" evidence="2">
    <location>
        <begin position="213"/>
        <end position="236"/>
    </location>
</feature>
<accession>A0ABR2ZXD5</accession>
<feature type="transmembrane region" description="Helical" evidence="2">
    <location>
        <begin position="248"/>
        <end position="270"/>
    </location>
</feature>
<comment type="caution">
    <text evidence="3">The sequence shown here is derived from an EMBL/GenBank/DDBJ whole genome shotgun (WGS) entry which is preliminary data.</text>
</comment>
<keyword evidence="4" id="KW-1185">Reference proteome</keyword>
<organism evidence="3 4">
    <name type="scientific">Marasmius tenuissimus</name>
    <dbReference type="NCBI Taxonomy" id="585030"/>
    <lineage>
        <taxon>Eukaryota</taxon>
        <taxon>Fungi</taxon>
        <taxon>Dikarya</taxon>
        <taxon>Basidiomycota</taxon>
        <taxon>Agaricomycotina</taxon>
        <taxon>Agaricomycetes</taxon>
        <taxon>Agaricomycetidae</taxon>
        <taxon>Agaricales</taxon>
        <taxon>Marasmiineae</taxon>
        <taxon>Marasmiaceae</taxon>
        <taxon>Marasmius</taxon>
    </lineage>
</organism>
<name>A0ABR2ZXD5_9AGAR</name>
<feature type="transmembrane region" description="Helical" evidence="2">
    <location>
        <begin position="141"/>
        <end position="159"/>
    </location>
</feature>
<gene>
    <name evidence="3" type="ORF">AAF712_007227</name>
</gene>
<evidence type="ECO:0000256" key="2">
    <source>
        <dbReference type="SAM" id="Phobius"/>
    </source>
</evidence>
<feature type="compositionally biased region" description="Basic and acidic residues" evidence="1">
    <location>
        <begin position="314"/>
        <end position="332"/>
    </location>
</feature>
<keyword evidence="2" id="KW-1133">Transmembrane helix</keyword>
<keyword evidence="2" id="KW-0812">Transmembrane</keyword>
<proteinExistence type="predicted"/>
<sequence length="339" mass="38043">MSFDTLEDPGDLWFERATFVSTHLSSVGYGIHVAVFFTVTYFLLKKKMQYKLLWLLFNGSLFAFGTISLACSIYYNENAWVNQREYPGGPLVYLFEQQALPTQTLGNTAAILASFFADGLMLQRVAILYDWNWWVIVPPGLFYIACVILSILTTIQLALPDQTNWTPLSLPVWIVLMILPMWLTALIAGRILYYRHELKKLMGTEAAKVYTGVAAVVIESALPFTIISIILLGLFGDNNVAQNLFVSLMVQIECIAPEMIVLRVILGHAWTSQTLKPKKGLDINDVEARRRTFTPMAFAEPSTISVADSSTQMERSKSQLEGSVHHQEKKENSGGIDMV</sequence>
<reference evidence="3 4" key="1">
    <citation type="submission" date="2024-05" db="EMBL/GenBank/DDBJ databases">
        <title>A draft genome resource for the thread blight pathogen Marasmius tenuissimus strain MS-2.</title>
        <authorList>
            <person name="Yulfo-Soto G.E."/>
            <person name="Baruah I.K."/>
            <person name="Amoako-Attah I."/>
            <person name="Bukari Y."/>
            <person name="Meinhardt L.W."/>
            <person name="Bailey B.A."/>
            <person name="Cohen S.P."/>
        </authorList>
    </citation>
    <scope>NUCLEOTIDE SEQUENCE [LARGE SCALE GENOMIC DNA]</scope>
    <source>
        <strain evidence="3 4">MS-2</strain>
    </source>
</reference>
<feature type="transmembrane region" description="Helical" evidence="2">
    <location>
        <begin position="109"/>
        <end position="129"/>
    </location>
</feature>
<dbReference type="Proteomes" id="UP001437256">
    <property type="component" value="Unassembled WGS sequence"/>
</dbReference>
<feature type="transmembrane region" description="Helical" evidence="2">
    <location>
        <begin position="171"/>
        <end position="193"/>
    </location>
</feature>
<dbReference type="EMBL" id="JBBXMP010000043">
    <property type="protein sequence ID" value="KAL0065744.1"/>
    <property type="molecule type" value="Genomic_DNA"/>
</dbReference>
<protein>
    <submittedName>
        <fullName evidence="3">Uncharacterized protein</fullName>
    </submittedName>
</protein>
<keyword evidence="2" id="KW-0472">Membrane</keyword>
<feature type="transmembrane region" description="Helical" evidence="2">
    <location>
        <begin position="20"/>
        <end position="44"/>
    </location>
</feature>